<evidence type="ECO:0000313" key="10">
    <source>
        <dbReference type="EMBL" id="GBM72447.1"/>
    </source>
</evidence>
<keyword evidence="8" id="KW-0503">Monooxygenase</keyword>
<keyword evidence="4 9" id="KW-0349">Heme</keyword>
<dbReference type="InterPro" id="IPR036396">
    <property type="entry name" value="Cyt_P450_sf"/>
</dbReference>
<evidence type="ECO:0000256" key="9">
    <source>
        <dbReference type="PIRSR" id="PIRSR602403-1"/>
    </source>
</evidence>
<dbReference type="PANTHER" id="PTHR24279:SF120">
    <property type="entry name" value="CYTOCHROME P450"/>
    <property type="match status" value="1"/>
</dbReference>
<dbReference type="InterPro" id="IPR001128">
    <property type="entry name" value="Cyt_P450"/>
</dbReference>
<dbReference type="EMBL" id="BGPR01002377">
    <property type="protein sequence ID" value="GBM72447.1"/>
    <property type="molecule type" value="Genomic_DNA"/>
</dbReference>
<dbReference type="AlphaFoldDB" id="A0A4Y2I3W9"/>
<dbReference type="Proteomes" id="UP000499080">
    <property type="component" value="Unassembled WGS sequence"/>
</dbReference>
<sequence length="550" mass="63180">MTRASLSSIRLLKLGRSISLSRLRLHAIGRMFDLYRAPGPHTRRIFCGIGFRTWNPLALMPRFTTKSSWPLHRQVIATNACRAFSVEKTETPKYWHAKFPDKKPRSFDEMPTVEDPQIDPYKLHEIYPQWFKKYGYVVRQPVGNGKYAVHTFHFDDFDTVYMGDNVYYRATRKPPQRLSHQVLKHYRENNKDLYDNVGLGPGDGDYVGRIRDMIRDSMSTRIDEKLEKVADDLIEIIRDKVGEGGEIELLPWLFRWGFENVGMKFLDKRLGALSQTGNEEADKMVEAAAITNEMVALTTLDPVTDYAERYRKVESSEGYFYSVLKKYIEEIASQPDSKCAVKKILEKNPKDAITVTLDGFQGALQTVPLTVLMALYNVARNKDIQVQAREELVKYLPTKDSKYRSSNIAPPVIISRILWETLRFNPPIIGNGRIIKSDMVLGGYNVPKETNVILHFQVASLLEEFYSDPLKFNPNRFESTNVERVRKVFGVGPARACIGVGFAINTIHLILLKMLRNFDFSYDGGEIAMINRLHNEPEKPLFLKLKPLPE</sequence>
<dbReference type="GO" id="GO:0005506">
    <property type="term" value="F:iron ion binding"/>
    <property type="evidence" value="ECO:0007669"/>
    <property type="project" value="InterPro"/>
</dbReference>
<dbReference type="Gene3D" id="1.10.630.10">
    <property type="entry name" value="Cytochrome P450"/>
    <property type="match status" value="1"/>
</dbReference>
<accession>A0A4Y2I3W9</accession>
<name>A0A4Y2I3W9_ARAVE</name>
<dbReference type="InterPro" id="IPR050479">
    <property type="entry name" value="CYP11_CYP27_families"/>
</dbReference>
<comment type="caution">
    <text evidence="10">The sequence shown here is derived from an EMBL/GenBank/DDBJ whole genome shotgun (WGS) entry which is preliminary data.</text>
</comment>
<dbReference type="SUPFAM" id="SSF48264">
    <property type="entry name" value="Cytochrome P450"/>
    <property type="match status" value="1"/>
</dbReference>
<evidence type="ECO:0000313" key="11">
    <source>
        <dbReference type="Proteomes" id="UP000499080"/>
    </source>
</evidence>
<dbReference type="InterPro" id="IPR002403">
    <property type="entry name" value="Cyt_P450_E_grp-IV"/>
</dbReference>
<evidence type="ECO:0000256" key="2">
    <source>
        <dbReference type="ARBA" id="ARBA00003690"/>
    </source>
</evidence>
<gene>
    <name evidence="10" type="primary">dib_2</name>
    <name evidence="10" type="ORF">AVEN_6982_1</name>
</gene>
<reference evidence="10 11" key="1">
    <citation type="journal article" date="2019" name="Sci. Rep.">
        <title>Orb-weaving spider Araneus ventricosus genome elucidates the spidroin gene catalogue.</title>
        <authorList>
            <person name="Kono N."/>
            <person name="Nakamura H."/>
            <person name="Ohtoshi R."/>
            <person name="Moran D.A.P."/>
            <person name="Shinohara A."/>
            <person name="Yoshida Y."/>
            <person name="Fujiwara M."/>
            <person name="Mori M."/>
            <person name="Tomita M."/>
            <person name="Arakawa K."/>
        </authorList>
    </citation>
    <scope>NUCLEOTIDE SEQUENCE [LARGE SCALE GENOMIC DNA]</scope>
</reference>
<dbReference type="PRINTS" id="PR00465">
    <property type="entry name" value="EP450IV"/>
</dbReference>
<dbReference type="GO" id="GO:0020037">
    <property type="term" value="F:heme binding"/>
    <property type="evidence" value="ECO:0007669"/>
    <property type="project" value="InterPro"/>
</dbReference>
<proteinExistence type="inferred from homology"/>
<evidence type="ECO:0000256" key="5">
    <source>
        <dbReference type="ARBA" id="ARBA00022723"/>
    </source>
</evidence>
<dbReference type="GO" id="GO:0005789">
    <property type="term" value="C:endoplasmic reticulum membrane"/>
    <property type="evidence" value="ECO:0007669"/>
    <property type="project" value="UniProtKB-SubCell"/>
</dbReference>
<dbReference type="Pfam" id="PF00067">
    <property type="entry name" value="p450"/>
    <property type="match status" value="1"/>
</dbReference>
<feature type="binding site" description="axial binding residue" evidence="9">
    <location>
        <position position="497"/>
    </location>
    <ligand>
        <name>heme</name>
        <dbReference type="ChEBI" id="CHEBI:30413"/>
    </ligand>
    <ligandPart>
        <name>Fe</name>
        <dbReference type="ChEBI" id="CHEBI:18248"/>
    </ligandPart>
</feature>
<keyword evidence="6" id="KW-0560">Oxidoreductase</keyword>
<dbReference type="GO" id="GO:0016705">
    <property type="term" value="F:oxidoreductase activity, acting on paired donors, with incorporation or reduction of molecular oxygen"/>
    <property type="evidence" value="ECO:0007669"/>
    <property type="project" value="InterPro"/>
</dbReference>
<dbReference type="PANTHER" id="PTHR24279">
    <property type="entry name" value="CYTOCHROME P450"/>
    <property type="match status" value="1"/>
</dbReference>
<evidence type="ECO:0000256" key="4">
    <source>
        <dbReference type="ARBA" id="ARBA00022617"/>
    </source>
</evidence>
<evidence type="ECO:0000256" key="6">
    <source>
        <dbReference type="ARBA" id="ARBA00023002"/>
    </source>
</evidence>
<organism evidence="10 11">
    <name type="scientific">Araneus ventricosus</name>
    <name type="common">Orbweaver spider</name>
    <name type="synonym">Epeira ventricosa</name>
    <dbReference type="NCBI Taxonomy" id="182803"/>
    <lineage>
        <taxon>Eukaryota</taxon>
        <taxon>Metazoa</taxon>
        <taxon>Ecdysozoa</taxon>
        <taxon>Arthropoda</taxon>
        <taxon>Chelicerata</taxon>
        <taxon>Arachnida</taxon>
        <taxon>Araneae</taxon>
        <taxon>Araneomorphae</taxon>
        <taxon>Entelegynae</taxon>
        <taxon>Araneoidea</taxon>
        <taxon>Araneidae</taxon>
        <taxon>Araneus</taxon>
    </lineage>
</organism>
<keyword evidence="5 9" id="KW-0479">Metal-binding</keyword>
<evidence type="ECO:0000256" key="3">
    <source>
        <dbReference type="ARBA" id="ARBA00010617"/>
    </source>
</evidence>
<dbReference type="OrthoDB" id="3945418at2759"/>
<evidence type="ECO:0000256" key="8">
    <source>
        <dbReference type="ARBA" id="ARBA00023033"/>
    </source>
</evidence>
<evidence type="ECO:0000256" key="7">
    <source>
        <dbReference type="ARBA" id="ARBA00023004"/>
    </source>
</evidence>
<comment type="function">
    <text evidence="2">May be involved in the metabolism of insect hormones and in the breakdown of synthetic insecticides.</text>
</comment>
<comment type="cofactor">
    <cofactor evidence="1 9">
        <name>heme</name>
        <dbReference type="ChEBI" id="CHEBI:30413"/>
    </cofactor>
</comment>
<evidence type="ECO:0000256" key="1">
    <source>
        <dbReference type="ARBA" id="ARBA00001971"/>
    </source>
</evidence>
<comment type="similarity">
    <text evidence="3">Belongs to the cytochrome P450 family.</text>
</comment>
<keyword evidence="11" id="KW-1185">Reference proteome</keyword>
<protein>
    <submittedName>
        <fullName evidence="10">Cytochrome P450 302a1, mitochondrial</fullName>
    </submittedName>
</protein>
<dbReference type="GO" id="GO:0004497">
    <property type="term" value="F:monooxygenase activity"/>
    <property type="evidence" value="ECO:0007669"/>
    <property type="project" value="UniProtKB-KW"/>
</dbReference>
<keyword evidence="7 9" id="KW-0408">Iron</keyword>